<dbReference type="InParanoid" id="A0A1E7F0I1"/>
<evidence type="ECO:0000313" key="2">
    <source>
        <dbReference type="EMBL" id="OEU11594.1"/>
    </source>
</evidence>
<feature type="region of interest" description="Disordered" evidence="1">
    <location>
        <begin position="274"/>
        <end position="313"/>
    </location>
</feature>
<dbReference type="Proteomes" id="UP000095751">
    <property type="component" value="Unassembled WGS sequence"/>
</dbReference>
<protein>
    <submittedName>
        <fullName evidence="2">Uncharacterized protein</fullName>
    </submittedName>
</protein>
<feature type="region of interest" description="Disordered" evidence="1">
    <location>
        <begin position="396"/>
        <end position="416"/>
    </location>
</feature>
<evidence type="ECO:0000313" key="3">
    <source>
        <dbReference type="Proteomes" id="UP000095751"/>
    </source>
</evidence>
<feature type="region of interest" description="Disordered" evidence="1">
    <location>
        <begin position="823"/>
        <end position="854"/>
    </location>
</feature>
<organism evidence="2 3">
    <name type="scientific">Fragilariopsis cylindrus CCMP1102</name>
    <dbReference type="NCBI Taxonomy" id="635003"/>
    <lineage>
        <taxon>Eukaryota</taxon>
        <taxon>Sar</taxon>
        <taxon>Stramenopiles</taxon>
        <taxon>Ochrophyta</taxon>
        <taxon>Bacillariophyta</taxon>
        <taxon>Bacillariophyceae</taxon>
        <taxon>Bacillariophycidae</taxon>
        <taxon>Bacillariales</taxon>
        <taxon>Bacillariaceae</taxon>
        <taxon>Fragilariopsis</taxon>
    </lineage>
</organism>
<accession>A0A1E7F0I1</accession>
<gene>
    <name evidence="2" type="ORF">FRACYDRAFT_263260</name>
</gene>
<dbReference type="EMBL" id="KV784366">
    <property type="protein sequence ID" value="OEU11594.1"/>
    <property type="molecule type" value="Genomic_DNA"/>
</dbReference>
<evidence type="ECO:0000256" key="1">
    <source>
        <dbReference type="SAM" id="MobiDB-lite"/>
    </source>
</evidence>
<feature type="compositionally biased region" description="Low complexity" evidence="1">
    <location>
        <begin position="401"/>
        <end position="411"/>
    </location>
</feature>
<dbReference type="KEGG" id="fcy:FRACYDRAFT_263260"/>
<reference evidence="2 3" key="1">
    <citation type="submission" date="2016-09" db="EMBL/GenBank/DDBJ databases">
        <title>Extensive genetic diversity and differential bi-allelic expression allows diatom success in the polar Southern Ocean.</title>
        <authorList>
            <consortium name="DOE Joint Genome Institute"/>
            <person name="Mock T."/>
            <person name="Otillar R.P."/>
            <person name="Strauss J."/>
            <person name="Dupont C."/>
            <person name="Frickenhaus S."/>
            <person name="Maumus F."/>
            <person name="Mcmullan M."/>
            <person name="Sanges R."/>
            <person name="Schmutz J."/>
            <person name="Toseland A."/>
            <person name="Valas R."/>
            <person name="Veluchamy A."/>
            <person name="Ward B.J."/>
            <person name="Allen A."/>
            <person name="Barry K."/>
            <person name="Falciatore A."/>
            <person name="Ferrante M."/>
            <person name="Fortunato A.E."/>
            <person name="Gloeckner G."/>
            <person name="Gruber A."/>
            <person name="Hipkin R."/>
            <person name="Janech M."/>
            <person name="Kroth P."/>
            <person name="Leese F."/>
            <person name="Lindquist E."/>
            <person name="Lyon B.R."/>
            <person name="Martin J."/>
            <person name="Mayer C."/>
            <person name="Parker M."/>
            <person name="Quesneville H."/>
            <person name="Raymond J."/>
            <person name="Uhlig C."/>
            <person name="Valentin K.U."/>
            <person name="Worden A.Z."/>
            <person name="Armbrust E.V."/>
            <person name="Bowler C."/>
            <person name="Green B."/>
            <person name="Moulton V."/>
            <person name="Van Oosterhout C."/>
            <person name="Grigoriev I."/>
        </authorList>
    </citation>
    <scope>NUCLEOTIDE SEQUENCE [LARGE SCALE GENOMIC DNA]</scope>
    <source>
        <strain evidence="2 3">CCMP1102</strain>
    </source>
</reference>
<proteinExistence type="predicted"/>
<keyword evidence="3" id="KW-1185">Reference proteome</keyword>
<feature type="compositionally biased region" description="Pro residues" evidence="1">
    <location>
        <begin position="294"/>
        <end position="311"/>
    </location>
</feature>
<sequence>MTCSSEEFITICLSLPSSQLTGVVSLDSSQRYLKLLALQENGDLTKEAMREAMVGADNTFISSTYSILRFVNSINSVSSKLRTKDTDLPLLLLEEYPSEASQTQQERLCHLSNLTRKFGTNADGLKQYSCNAYLCKYLLKSKWPNTTSDTTSIVPAVLSRPMLTANNTAMTSIVQQLSSDDAVRVAVAAAQHALLRSKWPNTTSDTTSIVPAVLSRPMLTANNTAMTSIVQQLSSDDAVRVAVAAAQHATAVAGNSDGQPAGFVDSRIGNLFVDSSTDNSTSNTTNHHYHYSSAPPPAPGVPPPQPAPSTPPAATLTVEDVQQMMDRQTETVIQTVQSSAANTEHIVLDATQNQVKQVVQSLTTQKKPRSSSFSNRFSSSPHIATVEQVVQSLATQKKPRSSSFSNCSSSSPDIAANLGDRFEMKSPDRESPMQQQQQQIRRYQSHPSAFLQKVFDRREGVSQQFQAIHNGLPMSCRNEILDSDTFQFPRAIVFSELEFEDHGPQLLSDNLLLGPDAEHPIGTAVVTTDSCRAAIILYADERYNDFDSEQVQDTANPGMPALGLYRQNLVTITLGEKYVEIGVMFSSASAAEQMMTALLVAAAGIPDATMIQINGPGSEYAEGLSCCRRTMYKFLMAYPADNTTTLQFVLVDFIEEQSTPLALSYNPLILDKCSFKNNGVDFAQADVLRPNKQIKVRVCFLCAINFGGETVMLLKNLQCAVNNGTMAYLCFDNIDLKSQAELDALRDLCHAAFDKGWQVLLEEAVDFNQEHCLVLIDVVFGGTKTPGVHEYCTARVEGDKVPLLVSPVGPMTKKTAIEGDTKIFSGGSKQHENDNSQPPSPVHQRRSGRSAVKSSNLTNVKLKGVMVRHRMGWTGVVMGWTSSKLDVMKDEENVRHNVADFERV</sequence>
<dbReference type="AlphaFoldDB" id="A0A1E7F0I1"/>
<feature type="compositionally biased region" description="Low complexity" evidence="1">
    <location>
        <begin position="274"/>
        <end position="286"/>
    </location>
</feature>
<name>A0A1E7F0I1_9STRA</name>